<dbReference type="OrthoDB" id="9784101at2"/>
<dbReference type="SUPFAM" id="SSF53335">
    <property type="entry name" value="S-adenosyl-L-methionine-dependent methyltransferases"/>
    <property type="match status" value="1"/>
</dbReference>
<dbReference type="PATRIC" id="fig|1441095.3.peg.3697"/>
<proteinExistence type="predicted"/>
<dbReference type="AlphaFoldDB" id="A0A0M4GDL1"/>
<protein>
    <recommendedName>
        <fullName evidence="1">Methyltransferase domain-containing protein</fullName>
    </recommendedName>
</protein>
<dbReference type="EMBL" id="CP012600">
    <property type="protein sequence ID" value="ALC84290.1"/>
    <property type="molecule type" value="Genomic_DNA"/>
</dbReference>
<reference evidence="3" key="1">
    <citation type="submission" date="2015-08" db="EMBL/GenBank/DDBJ databases">
        <title>Genome sequencing project for genomic taxonomy and phylogenomics of Bacillus-like bacteria.</title>
        <authorList>
            <person name="Liu B."/>
            <person name="Wang J."/>
            <person name="Zhu Y."/>
            <person name="Liu G."/>
            <person name="Chen Q."/>
            <person name="Chen Z."/>
            <person name="Lan J."/>
            <person name="Che J."/>
            <person name="Ge C."/>
            <person name="Shi H."/>
            <person name="Pan Z."/>
            <person name="Liu X."/>
        </authorList>
    </citation>
    <scope>NUCLEOTIDE SEQUENCE [LARGE SCALE GENOMIC DNA]</scope>
    <source>
        <strain evidence="3">FJAT-4402</strain>
    </source>
</reference>
<keyword evidence="3" id="KW-1185">Reference proteome</keyword>
<evidence type="ECO:0000313" key="2">
    <source>
        <dbReference type="EMBL" id="ALC84290.1"/>
    </source>
</evidence>
<dbReference type="InterPro" id="IPR029063">
    <property type="entry name" value="SAM-dependent_MTases_sf"/>
</dbReference>
<reference evidence="2 3" key="2">
    <citation type="journal article" date="2016" name="Int. J. Syst. Evol. Microbiol.">
        <title>Bacillus gobiensis sp. nov., isolated from a soil sample.</title>
        <authorList>
            <person name="Liu B."/>
            <person name="Liu G.H."/>
            <person name="Cetin S."/>
            <person name="Schumann P."/>
            <person name="Pan Z.Z."/>
            <person name="Chen Q.Q."/>
        </authorList>
    </citation>
    <scope>NUCLEOTIDE SEQUENCE [LARGE SCALE GENOMIC DNA]</scope>
    <source>
        <strain evidence="2 3">FJAT-4402</strain>
    </source>
</reference>
<dbReference type="STRING" id="1441095.AM592_16685"/>
<dbReference type="InterPro" id="IPR004033">
    <property type="entry name" value="UbiE/COQ5_MeTrFase"/>
</dbReference>
<name>A0A0M4GDL1_9BACI</name>
<accession>A0A0M4GDL1</accession>
<dbReference type="GO" id="GO:0008168">
    <property type="term" value="F:methyltransferase activity"/>
    <property type="evidence" value="ECO:0007669"/>
    <property type="project" value="InterPro"/>
</dbReference>
<dbReference type="Proteomes" id="UP000067625">
    <property type="component" value="Chromosome"/>
</dbReference>
<dbReference type="InterPro" id="IPR025714">
    <property type="entry name" value="Methyltranfer_dom"/>
</dbReference>
<gene>
    <name evidence="2" type="ORF">AM592_16685</name>
</gene>
<dbReference type="PROSITE" id="PS51608">
    <property type="entry name" value="SAM_MT_UBIE"/>
    <property type="match status" value="1"/>
</dbReference>
<feature type="domain" description="Methyltransferase" evidence="1">
    <location>
        <begin position="20"/>
        <end position="123"/>
    </location>
</feature>
<dbReference type="Pfam" id="PF13847">
    <property type="entry name" value="Methyltransf_31"/>
    <property type="match status" value="1"/>
</dbReference>
<dbReference type="Gene3D" id="3.40.50.150">
    <property type="entry name" value="Vaccinia Virus protein VP39"/>
    <property type="match status" value="1"/>
</dbReference>
<evidence type="ECO:0000259" key="1">
    <source>
        <dbReference type="Pfam" id="PF13847"/>
    </source>
</evidence>
<dbReference type="PANTHER" id="PTHR43591:SF57">
    <property type="entry name" value="METHYLTRANSFERASE DOMAIN-CONTAINING PROTEIN-RELATED"/>
    <property type="match status" value="1"/>
</dbReference>
<organism evidence="2 3">
    <name type="scientific">Bacillus gobiensis</name>
    <dbReference type="NCBI Taxonomy" id="1441095"/>
    <lineage>
        <taxon>Bacteria</taxon>
        <taxon>Bacillati</taxon>
        <taxon>Bacillota</taxon>
        <taxon>Bacilli</taxon>
        <taxon>Bacillales</taxon>
        <taxon>Bacillaceae</taxon>
        <taxon>Bacillus</taxon>
    </lineage>
</organism>
<evidence type="ECO:0000313" key="3">
    <source>
        <dbReference type="Proteomes" id="UP000067625"/>
    </source>
</evidence>
<dbReference type="PANTHER" id="PTHR43591">
    <property type="entry name" value="METHYLTRANSFERASE"/>
    <property type="match status" value="1"/>
</dbReference>
<sequence length="253" mass="27069">MRIIGNATQLMLEAAQIRLGSRVLDIAAGTGDQSLMAAQVVGSAGYVLSTDISSSMIKVATEVIRQEGLTNVETKVMDAQNIDLVPDSFDSAISRHGLMFIPDLQKALTRINRVLRTGGKFAALVWSKAENNPVLGLPISIFYRYTGIPLPKPGSPGVFALSDPYALSDAFRSAGFHEVRVQAVPHVHRASSAEEFVSARANATSGPLGEAFSWLSEADRKKAKLEIVQALRKFDGDNGFEGPGESLLVVGSK</sequence>
<dbReference type="CDD" id="cd02440">
    <property type="entry name" value="AdoMet_MTases"/>
    <property type="match status" value="1"/>
</dbReference>
<dbReference type="RefSeq" id="WP_158320318.1">
    <property type="nucleotide sequence ID" value="NZ_CP012600.1"/>
</dbReference>